<dbReference type="PROSITE" id="PS51257">
    <property type="entry name" value="PROKAR_LIPOPROTEIN"/>
    <property type="match status" value="1"/>
</dbReference>
<sequence length="318" mass="35576">MRKIKYMALISIIFILSACSLPGLGSSESDDEQIVLVSQVTTESQIMAHVVAQMIEHYIDTEVDQITNMGSAPMMHQAIMSDDANIAGAFYTGTALTGELGREPESDPDKALELVREGFREEFDMKWLPSYGFANTYAFMVTQEIADEYGFEKISDVAEYADELVAGVDTTWLSRKGDGYEGFVSEYGFEFGTVYPMQIGLVYDAVESGEMDIVLGYSTDGRISSYDLVVLEDDLNFFPPYDASPVPTYDILATYPELENILLKLQGTINVEVMQRMNYIADDLMVEPTRVAEEFLKENNYFEEKEPYVEPVGKGGQV</sequence>
<evidence type="ECO:0000313" key="3">
    <source>
        <dbReference type="EMBL" id="QDO91163.1"/>
    </source>
</evidence>
<organism evidence="4 5">
    <name type="scientific">Dolosigranulum pigrum</name>
    <dbReference type="NCBI Taxonomy" id="29394"/>
    <lineage>
        <taxon>Bacteria</taxon>
        <taxon>Bacillati</taxon>
        <taxon>Bacillota</taxon>
        <taxon>Bacilli</taxon>
        <taxon>Lactobacillales</taxon>
        <taxon>Carnobacteriaceae</taxon>
        <taxon>Dolosigranulum</taxon>
    </lineage>
</organism>
<dbReference type="EMBL" id="NAQV01000008">
    <property type="protein sequence ID" value="RAN64215.1"/>
    <property type="molecule type" value="Genomic_DNA"/>
</dbReference>
<feature type="chain" id="PRO_5038229370" evidence="1">
    <location>
        <begin position="21"/>
        <end position="318"/>
    </location>
</feature>
<evidence type="ECO:0000313" key="5">
    <source>
        <dbReference type="Proteomes" id="UP000249099"/>
    </source>
</evidence>
<dbReference type="Gene3D" id="3.40.190.10">
    <property type="entry name" value="Periplasmic binding protein-like II"/>
    <property type="match status" value="1"/>
</dbReference>
<proteinExistence type="predicted"/>
<dbReference type="Proteomes" id="UP000315953">
    <property type="component" value="Chromosome"/>
</dbReference>
<evidence type="ECO:0000313" key="6">
    <source>
        <dbReference type="Proteomes" id="UP000315953"/>
    </source>
</evidence>
<dbReference type="SUPFAM" id="SSF53850">
    <property type="entry name" value="Periplasmic binding protein-like II"/>
    <property type="match status" value="1"/>
</dbReference>
<keyword evidence="1" id="KW-0732">Signal</keyword>
<evidence type="ECO:0000313" key="4">
    <source>
        <dbReference type="EMBL" id="RAN64215.1"/>
    </source>
</evidence>
<gene>
    <name evidence="4" type="ORF">B8A44_02855</name>
    <name evidence="3" type="ORF">FNV33_03515</name>
</gene>
<reference evidence="3 6" key="2">
    <citation type="submission" date="2019-07" db="EMBL/GenBank/DDBJ databases">
        <title>Genome assembly of a nasal isolate of Dolosigranulum pigrum from a chronic sinusitis patient.</title>
        <authorList>
            <person name="Baig S."/>
            <person name="Overballe-Petersen S."/>
            <person name="Kaspar U."/>
            <person name="Rendboe A."/>
            <person name="de Man T."/>
            <person name="Liu C."/>
            <person name="Price L.B."/>
            <person name="Stegger M."/>
            <person name="Becker K."/>
            <person name="Skytt Andersen P."/>
        </authorList>
    </citation>
    <scope>NUCLEOTIDE SEQUENCE [LARGE SCALE GENOMIC DNA]</scope>
    <source>
        <strain evidence="3 6">83VPs-KB5</strain>
    </source>
</reference>
<dbReference type="GO" id="GO:0043190">
    <property type="term" value="C:ATP-binding cassette (ABC) transporter complex"/>
    <property type="evidence" value="ECO:0007669"/>
    <property type="project" value="InterPro"/>
</dbReference>
<accession>A0A328KUA4</accession>
<dbReference type="InterPro" id="IPR007210">
    <property type="entry name" value="ABC_Gly_betaine_transp_sub-bd"/>
</dbReference>
<dbReference type="Gene3D" id="3.40.190.120">
    <property type="entry name" value="Osmoprotection protein (prox), domain 2"/>
    <property type="match status" value="1"/>
</dbReference>
<dbReference type="CDD" id="cd13608">
    <property type="entry name" value="PBP2_OpuCC_like"/>
    <property type="match status" value="1"/>
</dbReference>
<dbReference type="AlphaFoldDB" id="A0A328KUA4"/>
<dbReference type="RefSeq" id="WP_112789875.1">
    <property type="nucleotide sequence ID" value="NZ_CALFGV010000019.1"/>
</dbReference>
<dbReference type="GO" id="GO:0022857">
    <property type="term" value="F:transmembrane transporter activity"/>
    <property type="evidence" value="ECO:0007669"/>
    <property type="project" value="InterPro"/>
</dbReference>
<dbReference type="EMBL" id="CP041626">
    <property type="protein sequence ID" value="QDO91163.1"/>
    <property type="molecule type" value="Genomic_DNA"/>
</dbReference>
<dbReference type="Proteomes" id="UP000249099">
    <property type="component" value="Unassembled WGS sequence"/>
</dbReference>
<reference evidence="4 5" key="1">
    <citation type="submission" date="2017-03" db="EMBL/GenBank/DDBJ databases">
        <title>wgs assembly of Dolosigranulum pigrum KPL CDC strains.</title>
        <authorList>
            <person name="Brugger S.D."/>
            <person name="Pettigrew M."/>
            <person name="Kong Y."/>
            <person name="Lemon K.P."/>
        </authorList>
    </citation>
    <scope>NUCLEOTIDE SEQUENCE [LARGE SCALE GENOMIC DNA]</scope>
    <source>
        <strain evidence="4 5">KPL1931_CDC4294-98</strain>
    </source>
</reference>
<feature type="signal peptide" evidence="1">
    <location>
        <begin position="1"/>
        <end position="20"/>
    </location>
</feature>
<evidence type="ECO:0000256" key="1">
    <source>
        <dbReference type="SAM" id="SignalP"/>
    </source>
</evidence>
<protein>
    <submittedName>
        <fullName evidence="4">Osmoprotectant ABC transporter substrate-binding protein</fullName>
    </submittedName>
</protein>
<dbReference type="KEGG" id="dpm:FNV33_03515"/>
<evidence type="ECO:0000259" key="2">
    <source>
        <dbReference type="Pfam" id="PF04069"/>
    </source>
</evidence>
<feature type="domain" description="ABC-type glycine betaine transport system substrate-binding" evidence="2">
    <location>
        <begin position="33"/>
        <end position="298"/>
    </location>
</feature>
<name>A0A328KUA4_9LACT</name>
<dbReference type="Pfam" id="PF04069">
    <property type="entry name" value="OpuAC"/>
    <property type="match status" value="1"/>
</dbReference>